<gene>
    <name evidence="3" type="ORF">VTK73DRAFT_5564</name>
</gene>
<evidence type="ECO:0000313" key="3">
    <source>
        <dbReference type="EMBL" id="KAL1880551.1"/>
    </source>
</evidence>
<keyword evidence="4" id="KW-1185">Reference proteome</keyword>
<sequence length="340" mass="38574">MAEQGSDNNNPPEPIAAHHADDVGDDDDDEGLGLEPYEPSTASLRSSILQYRTEHGRTYHAYKDGKYSLPNDDTENERLDLQHHIFCLSYDGRLGLCPLNDPGAKVGRVLDVGCGTGIWTIDYGDEHPEAEVIGVDLSPIQPSFTPPNVRFEIDDLEEPWTFSQKFDYIHSRIMTTSFSDWKAYLQKCYDNLNPGGYLELADVGPMYVSDDGTLTEDHAVWKWRSLLVEAAKALGRPFTDPKTYKGLLEEVGFVDVHETLHRWPVNTWPQDKKLKEIGAWNYENIMIGMEGFSLAFLSRGLGWSREEIDTFLVDVRKCLRDRRIHTYVPLTTVYGKKPAT</sequence>
<evidence type="ECO:0000256" key="1">
    <source>
        <dbReference type="ARBA" id="ARBA00038158"/>
    </source>
</evidence>
<dbReference type="PANTHER" id="PTHR43591">
    <property type="entry name" value="METHYLTRANSFERASE"/>
    <property type="match status" value="1"/>
</dbReference>
<dbReference type="InterPro" id="IPR029063">
    <property type="entry name" value="SAM-dependent_MTases_sf"/>
</dbReference>
<name>A0ABR3XX16_9PEZI</name>
<feature type="compositionally biased region" description="Acidic residues" evidence="2">
    <location>
        <begin position="23"/>
        <end position="32"/>
    </location>
</feature>
<feature type="compositionally biased region" description="Polar residues" evidence="2">
    <location>
        <begin position="1"/>
        <end position="10"/>
    </location>
</feature>
<protein>
    <recommendedName>
        <fullName evidence="5">Methyltransferase domain-containing protein</fullName>
    </recommendedName>
</protein>
<dbReference type="PANTHER" id="PTHR43591:SF24">
    <property type="entry name" value="2-METHOXY-6-POLYPRENYL-1,4-BENZOQUINOL METHYLASE, MITOCHONDRIAL"/>
    <property type="match status" value="1"/>
</dbReference>
<evidence type="ECO:0000313" key="4">
    <source>
        <dbReference type="Proteomes" id="UP001586593"/>
    </source>
</evidence>
<feature type="region of interest" description="Disordered" evidence="2">
    <location>
        <begin position="1"/>
        <end position="39"/>
    </location>
</feature>
<reference evidence="3 4" key="1">
    <citation type="journal article" date="2024" name="Commun. Biol.">
        <title>Comparative genomic analysis of thermophilic fungi reveals convergent evolutionary adaptations and gene losses.</title>
        <authorList>
            <person name="Steindorff A.S."/>
            <person name="Aguilar-Pontes M.V."/>
            <person name="Robinson A.J."/>
            <person name="Andreopoulos B."/>
            <person name="LaButti K."/>
            <person name="Kuo A."/>
            <person name="Mondo S."/>
            <person name="Riley R."/>
            <person name="Otillar R."/>
            <person name="Haridas S."/>
            <person name="Lipzen A."/>
            <person name="Grimwood J."/>
            <person name="Schmutz J."/>
            <person name="Clum A."/>
            <person name="Reid I.D."/>
            <person name="Moisan M.C."/>
            <person name="Butler G."/>
            <person name="Nguyen T.T.M."/>
            <person name="Dewar K."/>
            <person name="Conant G."/>
            <person name="Drula E."/>
            <person name="Henrissat B."/>
            <person name="Hansel C."/>
            <person name="Singer S."/>
            <person name="Hutchinson M.I."/>
            <person name="de Vries R.P."/>
            <person name="Natvig D.O."/>
            <person name="Powell A.J."/>
            <person name="Tsang A."/>
            <person name="Grigoriev I.V."/>
        </authorList>
    </citation>
    <scope>NUCLEOTIDE SEQUENCE [LARGE SCALE GENOMIC DNA]</scope>
    <source>
        <strain evidence="3 4">ATCC 24622</strain>
    </source>
</reference>
<evidence type="ECO:0000256" key="2">
    <source>
        <dbReference type="SAM" id="MobiDB-lite"/>
    </source>
</evidence>
<dbReference type="SUPFAM" id="SSF53335">
    <property type="entry name" value="S-adenosyl-L-methionine-dependent methyltransferases"/>
    <property type="match status" value="1"/>
</dbReference>
<dbReference type="CDD" id="cd02440">
    <property type="entry name" value="AdoMet_MTases"/>
    <property type="match status" value="1"/>
</dbReference>
<proteinExistence type="inferred from homology"/>
<comment type="similarity">
    <text evidence="1">Belongs to the methyltransferase superfamily. LaeA methyltransferase family.</text>
</comment>
<dbReference type="Gene3D" id="3.40.50.150">
    <property type="entry name" value="Vaccinia Virus protein VP39"/>
    <property type="match status" value="1"/>
</dbReference>
<dbReference type="Pfam" id="PF13489">
    <property type="entry name" value="Methyltransf_23"/>
    <property type="match status" value="1"/>
</dbReference>
<dbReference type="Proteomes" id="UP001586593">
    <property type="component" value="Unassembled WGS sequence"/>
</dbReference>
<accession>A0ABR3XX16</accession>
<organism evidence="3 4">
    <name type="scientific">Phialemonium thermophilum</name>
    <dbReference type="NCBI Taxonomy" id="223376"/>
    <lineage>
        <taxon>Eukaryota</taxon>
        <taxon>Fungi</taxon>
        <taxon>Dikarya</taxon>
        <taxon>Ascomycota</taxon>
        <taxon>Pezizomycotina</taxon>
        <taxon>Sordariomycetes</taxon>
        <taxon>Sordariomycetidae</taxon>
        <taxon>Cephalothecales</taxon>
        <taxon>Cephalothecaceae</taxon>
        <taxon>Phialemonium</taxon>
    </lineage>
</organism>
<dbReference type="EMBL" id="JAZHXJ010000031">
    <property type="protein sequence ID" value="KAL1880551.1"/>
    <property type="molecule type" value="Genomic_DNA"/>
</dbReference>
<comment type="caution">
    <text evidence="3">The sequence shown here is derived from an EMBL/GenBank/DDBJ whole genome shotgun (WGS) entry which is preliminary data.</text>
</comment>
<evidence type="ECO:0008006" key="5">
    <source>
        <dbReference type="Google" id="ProtNLM"/>
    </source>
</evidence>